<name>A0A8T1TE67_CHESE</name>
<reference evidence="2 3" key="1">
    <citation type="journal article" date="2020" name="G3 (Bethesda)">
        <title>Draft Genome of the Common Snapping Turtle, Chelydra serpentina, a Model for Phenotypic Plasticity in Reptiles.</title>
        <authorList>
            <person name="Das D."/>
            <person name="Singh S.K."/>
            <person name="Bierstedt J."/>
            <person name="Erickson A."/>
            <person name="Galli G.L.J."/>
            <person name="Crossley D.A. 2nd"/>
            <person name="Rhen T."/>
        </authorList>
    </citation>
    <scope>NUCLEOTIDE SEQUENCE [LARGE SCALE GENOMIC DNA]</scope>
    <source>
        <strain evidence="2">KW</strain>
    </source>
</reference>
<proteinExistence type="predicted"/>
<dbReference type="GO" id="GO:0008017">
    <property type="term" value="F:microtubule binding"/>
    <property type="evidence" value="ECO:0007669"/>
    <property type="project" value="InterPro"/>
</dbReference>
<dbReference type="Proteomes" id="UP000765507">
    <property type="component" value="Unassembled WGS sequence"/>
</dbReference>
<dbReference type="EMBL" id="JAHGAV010000014">
    <property type="protein sequence ID" value="KAG6939064.1"/>
    <property type="molecule type" value="Genomic_DNA"/>
</dbReference>
<organism evidence="2 3">
    <name type="scientific">Chelydra serpentina</name>
    <name type="common">Snapping turtle</name>
    <name type="synonym">Testudo serpentina</name>
    <dbReference type="NCBI Taxonomy" id="8475"/>
    <lineage>
        <taxon>Eukaryota</taxon>
        <taxon>Metazoa</taxon>
        <taxon>Chordata</taxon>
        <taxon>Craniata</taxon>
        <taxon>Vertebrata</taxon>
        <taxon>Euteleostomi</taxon>
        <taxon>Archelosauria</taxon>
        <taxon>Testudinata</taxon>
        <taxon>Testudines</taxon>
        <taxon>Cryptodira</taxon>
        <taxon>Durocryptodira</taxon>
        <taxon>Americhelydia</taxon>
        <taxon>Chelydroidea</taxon>
        <taxon>Chelydridae</taxon>
        <taxon>Chelydra</taxon>
    </lineage>
</organism>
<evidence type="ECO:0000256" key="1">
    <source>
        <dbReference type="SAM" id="MobiDB-lite"/>
    </source>
</evidence>
<sequence length="155" mass="17258">MADDRKDEAKAPHWTSSQLTEASSHPHSPEIKEQAGAGAGLVRSANGFPYREDEEAGYGERGQQGTYSRTKENGINGELSTGDRETAGDKARLWPTLPFSYNILLCSHFGLKVNTLRFPTCAVRALREQSQGVCFYKYFLCYPFNCSTAKKRLLT</sequence>
<dbReference type="OrthoDB" id="9378527at2759"/>
<comment type="caution">
    <text evidence="2">The sequence shown here is derived from an EMBL/GenBank/DDBJ whole genome shotgun (WGS) entry which is preliminary data.</text>
</comment>
<evidence type="ECO:0000313" key="3">
    <source>
        <dbReference type="Proteomes" id="UP000765507"/>
    </source>
</evidence>
<dbReference type="InterPro" id="IPR027324">
    <property type="entry name" value="MAP2/MAP4/Tau"/>
</dbReference>
<feature type="region of interest" description="Disordered" evidence="1">
    <location>
        <begin position="1"/>
        <end position="87"/>
    </location>
</feature>
<protein>
    <submittedName>
        <fullName evidence="2">Microtubule associated protein 2</fullName>
    </submittedName>
</protein>
<keyword evidence="3" id="KW-1185">Reference proteome</keyword>
<dbReference type="GO" id="GO:0031175">
    <property type="term" value="P:neuron projection development"/>
    <property type="evidence" value="ECO:0007669"/>
    <property type="project" value="TreeGrafter"/>
</dbReference>
<dbReference type="PANTHER" id="PTHR11501:SF15">
    <property type="entry name" value="MICROTUBULE-ASSOCIATED PROTEIN 2"/>
    <property type="match status" value="1"/>
</dbReference>
<dbReference type="GO" id="GO:0000226">
    <property type="term" value="P:microtubule cytoskeleton organization"/>
    <property type="evidence" value="ECO:0007669"/>
    <property type="project" value="TreeGrafter"/>
</dbReference>
<feature type="compositionally biased region" description="Polar residues" evidence="1">
    <location>
        <begin position="14"/>
        <end position="26"/>
    </location>
</feature>
<dbReference type="PANTHER" id="PTHR11501">
    <property type="entry name" value="MICROTUBULE-ASSOCIATED PROTEIN"/>
    <property type="match status" value="1"/>
</dbReference>
<dbReference type="AlphaFoldDB" id="A0A8T1TE67"/>
<gene>
    <name evidence="2" type="ORF">G0U57_003854</name>
</gene>
<evidence type="ECO:0000313" key="2">
    <source>
        <dbReference type="EMBL" id="KAG6939064.1"/>
    </source>
</evidence>
<feature type="compositionally biased region" description="Basic and acidic residues" evidence="1">
    <location>
        <begin position="1"/>
        <end position="11"/>
    </location>
</feature>
<accession>A0A8T1TE67</accession>
<dbReference type="GO" id="GO:0043005">
    <property type="term" value="C:neuron projection"/>
    <property type="evidence" value="ECO:0007669"/>
    <property type="project" value="TreeGrafter"/>
</dbReference>